<evidence type="ECO:0000313" key="2">
    <source>
        <dbReference type="Proteomes" id="UP000821865"/>
    </source>
</evidence>
<reference evidence="1" key="1">
    <citation type="submission" date="2020-05" db="EMBL/GenBank/DDBJ databases">
        <title>Large-scale comparative analyses of tick genomes elucidate their genetic diversity and vector capacities.</title>
        <authorList>
            <person name="Jia N."/>
            <person name="Wang J."/>
            <person name="Shi W."/>
            <person name="Du L."/>
            <person name="Sun Y."/>
            <person name="Zhan W."/>
            <person name="Jiang J."/>
            <person name="Wang Q."/>
            <person name="Zhang B."/>
            <person name="Ji P."/>
            <person name="Sakyi L.B."/>
            <person name="Cui X."/>
            <person name="Yuan T."/>
            <person name="Jiang B."/>
            <person name="Yang W."/>
            <person name="Lam T.T.-Y."/>
            <person name="Chang Q."/>
            <person name="Ding S."/>
            <person name="Wang X."/>
            <person name="Zhu J."/>
            <person name="Ruan X."/>
            <person name="Zhao L."/>
            <person name="Wei J."/>
            <person name="Que T."/>
            <person name="Du C."/>
            <person name="Cheng J."/>
            <person name="Dai P."/>
            <person name="Han X."/>
            <person name="Huang E."/>
            <person name="Gao Y."/>
            <person name="Liu J."/>
            <person name="Shao H."/>
            <person name="Ye R."/>
            <person name="Li L."/>
            <person name="Wei W."/>
            <person name="Wang X."/>
            <person name="Wang C."/>
            <person name="Yang T."/>
            <person name="Huo Q."/>
            <person name="Li W."/>
            <person name="Guo W."/>
            <person name="Chen H."/>
            <person name="Zhou L."/>
            <person name="Ni X."/>
            <person name="Tian J."/>
            <person name="Zhou Y."/>
            <person name="Sheng Y."/>
            <person name="Liu T."/>
            <person name="Pan Y."/>
            <person name="Xia L."/>
            <person name="Li J."/>
            <person name="Zhao F."/>
            <person name="Cao W."/>
        </authorList>
    </citation>
    <scope>NUCLEOTIDE SEQUENCE</scope>
    <source>
        <strain evidence="1">Dsil-2018</strain>
    </source>
</reference>
<dbReference type="Proteomes" id="UP000821865">
    <property type="component" value="Chromosome 9"/>
</dbReference>
<comment type="caution">
    <text evidence="1">The sequence shown here is derived from an EMBL/GenBank/DDBJ whole genome shotgun (WGS) entry which is preliminary data.</text>
</comment>
<name>A0ACB8C2Q1_DERSI</name>
<proteinExistence type="predicted"/>
<keyword evidence="2" id="KW-1185">Reference proteome</keyword>
<evidence type="ECO:0000313" key="1">
    <source>
        <dbReference type="EMBL" id="KAH7933118.1"/>
    </source>
</evidence>
<protein>
    <submittedName>
        <fullName evidence="1">Uncharacterized protein</fullName>
    </submittedName>
</protein>
<dbReference type="EMBL" id="CM023478">
    <property type="protein sequence ID" value="KAH7933118.1"/>
    <property type="molecule type" value="Genomic_DNA"/>
</dbReference>
<sequence length="248" mass="26919">MTGFGTSSPDAAPRPTANHEDSRVLEEGAEEEKKEGSVPKEGRQVCGVDEARFSGSGYEPQDFGSTRRRSEVVGLACIACVNLAVSVSVLEVVSVSLVVVLLGVRLRTRRCCRGSGVRLRDRERPRLRVPDIERDLPAELVALAASSAYSAALCHTQRCVNEGEAAFNADHIICCGIKSLTDTKVSVKSLCLQTIAIKGRPATARFENCGTLHHWLKMQLLFALFIFGTSMTTARPNRRTESQISITG</sequence>
<gene>
    <name evidence="1" type="ORF">HPB49_008398</name>
</gene>
<organism evidence="1 2">
    <name type="scientific">Dermacentor silvarum</name>
    <name type="common">Tick</name>
    <dbReference type="NCBI Taxonomy" id="543639"/>
    <lineage>
        <taxon>Eukaryota</taxon>
        <taxon>Metazoa</taxon>
        <taxon>Ecdysozoa</taxon>
        <taxon>Arthropoda</taxon>
        <taxon>Chelicerata</taxon>
        <taxon>Arachnida</taxon>
        <taxon>Acari</taxon>
        <taxon>Parasitiformes</taxon>
        <taxon>Ixodida</taxon>
        <taxon>Ixodoidea</taxon>
        <taxon>Ixodidae</taxon>
        <taxon>Rhipicephalinae</taxon>
        <taxon>Dermacentor</taxon>
    </lineage>
</organism>
<accession>A0ACB8C2Q1</accession>